<dbReference type="SUPFAM" id="SSF52540">
    <property type="entry name" value="P-loop containing nucleoside triphosphate hydrolases"/>
    <property type="match status" value="1"/>
</dbReference>
<dbReference type="PANTHER" id="PTHR47691">
    <property type="entry name" value="REGULATOR-RELATED"/>
    <property type="match status" value="1"/>
</dbReference>
<dbReference type="Gene3D" id="3.40.50.300">
    <property type="entry name" value="P-loop containing nucleotide triphosphate hydrolases"/>
    <property type="match status" value="1"/>
</dbReference>
<dbReference type="PRINTS" id="PR00364">
    <property type="entry name" value="DISEASERSIST"/>
</dbReference>
<comment type="caution">
    <text evidence="1">The sequence shown here is derived from an EMBL/GenBank/DDBJ whole genome shotgun (WGS) entry which is preliminary data.</text>
</comment>
<evidence type="ECO:0000313" key="2">
    <source>
        <dbReference type="Proteomes" id="UP000774570"/>
    </source>
</evidence>
<dbReference type="InterPro" id="IPR011990">
    <property type="entry name" value="TPR-like_helical_dom_sf"/>
</dbReference>
<reference evidence="1 2" key="1">
    <citation type="submission" date="2021-07" db="EMBL/GenBank/DDBJ databases">
        <title>Actinomadura sp. PM05-2 isolated from lichen.</title>
        <authorList>
            <person name="Somphong A."/>
            <person name="Phongsopitanun W."/>
            <person name="Tanasupawat S."/>
            <person name="Peongsungnone V."/>
        </authorList>
    </citation>
    <scope>NUCLEOTIDE SEQUENCE [LARGE SCALE GENOMIC DNA]</scope>
    <source>
        <strain evidence="1 2">PM05-2</strain>
    </source>
</reference>
<dbReference type="Gene3D" id="1.25.40.10">
    <property type="entry name" value="Tetratricopeptide repeat domain"/>
    <property type="match status" value="1"/>
</dbReference>
<feature type="non-terminal residue" evidence="1">
    <location>
        <position position="509"/>
    </location>
</feature>
<accession>A0ABS7G3D4</accession>
<dbReference type="PANTHER" id="PTHR47691:SF3">
    <property type="entry name" value="HTH-TYPE TRANSCRIPTIONAL REGULATOR RV0890C-RELATED"/>
    <property type="match status" value="1"/>
</dbReference>
<sequence>MDFDSHDGSRLYAAPGGTVNVNEAAGPPRVGLFTVHAPPEMVGRDREVTELVEQISSARRSGRPVVVSAVSGMAGVGKTALARAAVARLEEAFPVARLEVDLLGFTPGEEPRTADDVLTELLSIVAPGMAPPGVDAKSQWWRGWLAARSVLLLLDNVRTIDQITPLLPGANSHSTVVLITSRLGLDDDLPTAVHTRLDLLPQAEAIALLQRHAPDPARTSQATWAELAEACGRLPLLLTPVAALLRRRTPHMVLVELHTNRSAEPALPKIEKLARSAFEVSFSALPEHLPDVLLACGRHPGPDFDARSLAALLDTTTIFTAPRLDDLYQHGMIISLGGGRYTLHDLFLTYTRDRLTDPTTDQAARERLYQTMSTAADTATDAVTGPLPDRSPFTSSDDVRSWLISATNELRTITHTAISDRSPHTRRLVRSVGWWLTFLDRHDHAEDLYAQATDLYQQIGDRLGQANTLDGRGDIALMRNDYDRAEDLYAQATHLYQQIGNRLGQANTL</sequence>
<gene>
    <name evidence="1" type="ORF">K1Y72_33085</name>
</gene>
<keyword evidence="2" id="KW-1185">Reference proteome</keyword>
<organism evidence="1 2">
    <name type="scientific">Actinomadura parmotrematis</name>
    <dbReference type="NCBI Taxonomy" id="2864039"/>
    <lineage>
        <taxon>Bacteria</taxon>
        <taxon>Bacillati</taxon>
        <taxon>Actinomycetota</taxon>
        <taxon>Actinomycetes</taxon>
        <taxon>Streptosporangiales</taxon>
        <taxon>Thermomonosporaceae</taxon>
        <taxon>Actinomadura</taxon>
    </lineage>
</organism>
<evidence type="ECO:0000313" key="1">
    <source>
        <dbReference type="EMBL" id="MBW8487234.1"/>
    </source>
</evidence>
<keyword evidence="1" id="KW-0067">ATP-binding</keyword>
<keyword evidence="1" id="KW-0547">Nucleotide-binding</keyword>
<dbReference type="Pfam" id="PF13424">
    <property type="entry name" value="TPR_12"/>
    <property type="match status" value="1"/>
</dbReference>
<dbReference type="Proteomes" id="UP000774570">
    <property type="component" value="Unassembled WGS sequence"/>
</dbReference>
<dbReference type="GO" id="GO:0005524">
    <property type="term" value="F:ATP binding"/>
    <property type="evidence" value="ECO:0007669"/>
    <property type="project" value="UniProtKB-KW"/>
</dbReference>
<protein>
    <submittedName>
        <fullName evidence="1">ATP-binding protein</fullName>
    </submittedName>
</protein>
<dbReference type="InterPro" id="IPR027417">
    <property type="entry name" value="P-loop_NTPase"/>
</dbReference>
<dbReference type="SUPFAM" id="SSF48452">
    <property type="entry name" value="TPR-like"/>
    <property type="match status" value="1"/>
</dbReference>
<dbReference type="EMBL" id="JAIBOA010000032">
    <property type="protein sequence ID" value="MBW8487234.1"/>
    <property type="molecule type" value="Genomic_DNA"/>
</dbReference>
<name>A0ABS7G3D4_9ACTN</name>
<proteinExistence type="predicted"/>
<dbReference type="RefSeq" id="WP_220170475.1">
    <property type="nucleotide sequence ID" value="NZ_JAIBOA010000032.1"/>
</dbReference>